<evidence type="ECO:0000259" key="4">
    <source>
        <dbReference type="Pfam" id="PF09375"/>
    </source>
</evidence>
<dbReference type="OrthoDB" id="5729110at2"/>
<sequence>MTLRSALTAAAIAVASPGIADVDTALDQHVLPTMDKLAQTTQTLAETPCAPEDLRPAFREAALAWAAASHLSLGPAEEDGRAKAILFWPDDRNSTGRGIRLLAQQGEEAWTPEAIQRASVAGRGLGALERLIWERDAVPCALTLALADDLAGTATAIRDGWSKGFADLMRDPGGPGNTRFLTEQESEAALYTALLTDMEHAADQRLGRPMGTFDDPRPARAELGRSGLSMEMVRAALSSLRDLAVTLADAPETKASLDRAVEMARDLPDHALQNTDDVQTRFEVEALQTAIRTARDTASAEIGGALGVPMGFNSADGD</sequence>
<dbReference type="RefSeq" id="WP_108895091.1">
    <property type="nucleotide sequence ID" value="NZ_ONZF01000008.1"/>
</dbReference>
<comment type="subcellular location">
    <subcellularLocation>
        <location evidence="1">Cell envelope</location>
    </subcellularLocation>
</comment>
<proteinExistence type="predicted"/>
<dbReference type="EMBL" id="ONZF01000008">
    <property type="protein sequence ID" value="SPJ25285.1"/>
    <property type="molecule type" value="Genomic_DNA"/>
</dbReference>
<evidence type="ECO:0000256" key="3">
    <source>
        <dbReference type="SAM" id="SignalP"/>
    </source>
</evidence>
<dbReference type="Pfam" id="PF09375">
    <property type="entry name" value="Peptidase_M75"/>
    <property type="match status" value="1"/>
</dbReference>
<organism evidence="5 6">
    <name type="scientific">Palleronia abyssalis</name>
    <dbReference type="NCBI Taxonomy" id="1501240"/>
    <lineage>
        <taxon>Bacteria</taxon>
        <taxon>Pseudomonadati</taxon>
        <taxon>Pseudomonadota</taxon>
        <taxon>Alphaproteobacteria</taxon>
        <taxon>Rhodobacterales</taxon>
        <taxon>Roseobacteraceae</taxon>
        <taxon>Palleronia</taxon>
    </lineage>
</organism>
<keyword evidence="6" id="KW-1185">Reference proteome</keyword>
<protein>
    <recommendedName>
        <fullName evidence="4">Imelysin-like domain-containing protein</fullName>
    </recommendedName>
</protein>
<dbReference type="InterPro" id="IPR018976">
    <property type="entry name" value="Imelysin-like"/>
</dbReference>
<dbReference type="CDD" id="cd14659">
    <property type="entry name" value="Imelysin-like_IPPA"/>
    <property type="match status" value="1"/>
</dbReference>
<dbReference type="Proteomes" id="UP000244912">
    <property type="component" value="Unassembled WGS sequence"/>
</dbReference>
<dbReference type="Gene3D" id="1.20.1420.20">
    <property type="entry name" value="M75 peptidase, HXXE motif"/>
    <property type="match status" value="1"/>
</dbReference>
<dbReference type="AlphaFoldDB" id="A0A2R8BYN4"/>
<dbReference type="InterPro" id="IPR034984">
    <property type="entry name" value="Imelysin-like_IPPA"/>
</dbReference>
<evidence type="ECO:0000313" key="5">
    <source>
        <dbReference type="EMBL" id="SPJ25285.1"/>
    </source>
</evidence>
<evidence type="ECO:0000256" key="2">
    <source>
        <dbReference type="ARBA" id="ARBA00022729"/>
    </source>
</evidence>
<name>A0A2R8BYN4_9RHOB</name>
<gene>
    <name evidence="5" type="ORF">PAA8504_03136</name>
</gene>
<dbReference type="GO" id="GO:0030313">
    <property type="term" value="C:cell envelope"/>
    <property type="evidence" value="ECO:0007669"/>
    <property type="project" value="UniProtKB-SubCell"/>
</dbReference>
<evidence type="ECO:0000256" key="1">
    <source>
        <dbReference type="ARBA" id="ARBA00004196"/>
    </source>
</evidence>
<feature type="domain" description="Imelysin-like" evidence="4">
    <location>
        <begin position="29"/>
        <end position="295"/>
    </location>
</feature>
<evidence type="ECO:0000313" key="6">
    <source>
        <dbReference type="Proteomes" id="UP000244912"/>
    </source>
</evidence>
<keyword evidence="2 3" id="KW-0732">Signal</keyword>
<feature type="signal peptide" evidence="3">
    <location>
        <begin position="1"/>
        <end position="20"/>
    </location>
</feature>
<dbReference type="InterPro" id="IPR038352">
    <property type="entry name" value="Imelysin_sf"/>
</dbReference>
<reference evidence="6" key="1">
    <citation type="submission" date="2018-03" db="EMBL/GenBank/DDBJ databases">
        <authorList>
            <person name="Rodrigo-Torres L."/>
            <person name="Arahal R. D."/>
            <person name="Lucena T."/>
        </authorList>
    </citation>
    <scope>NUCLEOTIDE SEQUENCE [LARGE SCALE GENOMIC DNA]</scope>
    <source>
        <strain evidence="6">CECT 8504</strain>
    </source>
</reference>
<accession>A0A2R8BYN4</accession>
<feature type="chain" id="PRO_5015302605" description="Imelysin-like domain-containing protein" evidence="3">
    <location>
        <begin position="21"/>
        <end position="318"/>
    </location>
</feature>